<evidence type="ECO:0000256" key="9">
    <source>
        <dbReference type="ARBA" id="ARBA00061550"/>
    </source>
</evidence>
<dbReference type="Pfam" id="PF00687">
    <property type="entry name" value="Ribosomal_L1"/>
    <property type="match status" value="1"/>
</dbReference>
<organism evidence="12 13">
    <name type="scientific">Orycteropus afer afer</name>
    <dbReference type="NCBI Taxonomy" id="1230840"/>
    <lineage>
        <taxon>Eukaryota</taxon>
        <taxon>Metazoa</taxon>
        <taxon>Chordata</taxon>
        <taxon>Craniata</taxon>
        <taxon>Vertebrata</taxon>
        <taxon>Euteleostomi</taxon>
        <taxon>Mammalia</taxon>
        <taxon>Eutheria</taxon>
        <taxon>Afrotheria</taxon>
        <taxon>Tubulidentata</taxon>
        <taxon>Orycteropodidae</taxon>
        <taxon>Orycteropus</taxon>
    </lineage>
</organism>
<evidence type="ECO:0000313" key="13">
    <source>
        <dbReference type="RefSeq" id="XP_007937927.1"/>
    </source>
</evidence>
<name>A0A8B6ZS38_ORYAF</name>
<evidence type="ECO:0000256" key="1">
    <source>
        <dbReference type="ARBA" id="ARBA00004604"/>
    </source>
</evidence>
<feature type="compositionally biased region" description="Basic and acidic residues" evidence="11">
    <location>
        <begin position="431"/>
        <end position="456"/>
    </location>
</feature>
<keyword evidence="4" id="KW-0832">Ubl conjugation</keyword>
<keyword evidence="6" id="KW-0175">Coiled coil</keyword>
<comment type="similarity">
    <text evidence="9">Belongs to the universal ribosomal protein uL1 family. Highly divergent.</text>
</comment>
<comment type="subcellular location">
    <subcellularLocation>
        <location evidence="1">Nucleus</location>
        <location evidence="1">Nucleolus</location>
    </subcellularLocation>
</comment>
<keyword evidence="3" id="KW-0597">Phosphoprotein</keyword>
<dbReference type="Proteomes" id="UP000694850">
    <property type="component" value="Unplaced"/>
</dbReference>
<dbReference type="SUPFAM" id="SSF56808">
    <property type="entry name" value="Ribosomal protein L1"/>
    <property type="match status" value="1"/>
</dbReference>
<evidence type="ECO:0000256" key="8">
    <source>
        <dbReference type="ARBA" id="ARBA00054167"/>
    </source>
</evidence>
<keyword evidence="2" id="KW-1017">Isopeptide bond</keyword>
<evidence type="ECO:0000256" key="5">
    <source>
        <dbReference type="ARBA" id="ARBA00022990"/>
    </source>
</evidence>
<dbReference type="RefSeq" id="XP_007937927.1">
    <property type="nucleotide sequence ID" value="XM_007939736.2"/>
</dbReference>
<comment type="function">
    <text evidence="8">Regulates cellular senescence through inhibition of PTEN translation. Acts as a pro-apoptotic regulator in response to DNA damage.</text>
</comment>
<feature type="region of interest" description="Disordered" evidence="11">
    <location>
        <begin position="1"/>
        <end position="21"/>
    </location>
</feature>
<sequence>MEPSTSTPASSRTPATPAAAEPRLELKKIQVKKAVKALLAHSQSRKNANEVLLNENENLFLMVVLWKIPKKELRVRLSLPYAIRSDLTEICLFTKDEPNLTPEKTEHFYRNLLNKHNIRTISQVIPLRTLKKEYKPYEAKLRLLGSFDFFLTDARIRRLLPSIIGKHFYLRKKVPVCVNLMAKDLSKEINDCIGGTILNISKNGSCSTIRVGHTGMKIPHIVENVLTVTKGLSEKLPEKWESVKLLYLKTERSAALPVFSSFVSSLCDGKRGPLPGQKKKEAKRKQKEKLQKKKEKKRRKREMQQAAKSKSAPVKEKGSAEVSGAPVKSPGPQKGETPGQKEKSHRVKKAQLKVEDQSEDEIPLLVPMDKTPAKKENTEMQKGTTAKKPPKKSPGPNTPLGKKRKASLAPETPKAAEPGTPGQGLGKKPRVKEAEKEQNSALGKKDLRQTPKKPEPKFFATPAKSARKRPQTPKQKPRKPKVPPST</sequence>
<accession>A0A8B6ZS38</accession>
<dbReference type="GO" id="GO:0005730">
    <property type="term" value="C:nucleolus"/>
    <property type="evidence" value="ECO:0007669"/>
    <property type="project" value="UniProtKB-SubCell"/>
</dbReference>
<evidence type="ECO:0000256" key="11">
    <source>
        <dbReference type="SAM" id="MobiDB-lite"/>
    </source>
</evidence>
<evidence type="ECO:0000256" key="6">
    <source>
        <dbReference type="ARBA" id="ARBA00023054"/>
    </source>
</evidence>
<dbReference type="CTD" id="26156"/>
<feature type="region of interest" description="Disordered" evidence="11">
    <location>
        <begin position="270"/>
        <end position="486"/>
    </location>
</feature>
<evidence type="ECO:0000256" key="4">
    <source>
        <dbReference type="ARBA" id="ARBA00022843"/>
    </source>
</evidence>
<gene>
    <name evidence="13" type="primary">RSL1D1</name>
</gene>
<keyword evidence="7" id="KW-0539">Nucleus</keyword>
<feature type="compositionally biased region" description="Basic residues" evidence="11">
    <location>
        <begin position="280"/>
        <end position="301"/>
    </location>
</feature>
<dbReference type="GeneID" id="103196088"/>
<keyword evidence="5" id="KW-0007">Acetylation</keyword>
<keyword evidence="12" id="KW-1185">Reference proteome</keyword>
<proteinExistence type="inferred from homology"/>
<evidence type="ECO:0000256" key="3">
    <source>
        <dbReference type="ARBA" id="ARBA00022553"/>
    </source>
</evidence>
<protein>
    <recommendedName>
        <fullName evidence="10">Ribosomal L1 domain-containing protein 1</fullName>
    </recommendedName>
</protein>
<dbReference type="FunFam" id="3.40.50.790:FF:000004">
    <property type="entry name" value="Ribosomal L1 domain-containing 1-like 1"/>
    <property type="match status" value="1"/>
</dbReference>
<dbReference type="AlphaFoldDB" id="A0A8B6ZS38"/>
<evidence type="ECO:0000256" key="7">
    <source>
        <dbReference type="ARBA" id="ARBA00023242"/>
    </source>
</evidence>
<dbReference type="InterPro" id="IPR023674">
    <property type="entry name" value="Ribosomal_uL1-like"/>
</dbReference>
<evidence type="ECO:0000256" key="2">
    <source>
        <dbReference type="ARBA" id="ARBA00022499"/>
    </source>
</evidence>
<dbReference type="Gene3D" id="3.40.50.790">
    <property type="match status" value="1"/>
</dbReference>
<dbReference type="CDD" id="cd00403">
    <property type="entry name" value="Ribosomal_L1"/>
    <property type="match status" value="1"/>
</dbReference>
<dbReference type="InterPro" id="IPR016095">
    <property type="entry name" value="Ribosomal_uL1_3-a/b-sand"/>
</dbReference>
<dbReference type="OrthoDB" id="10251727at2759"/>
<evidence type="ECO:0000256" key="10">
    <source>
        <dbReference type="ARBA" id="ARBA00070787"/>
    </source>
</evidence>
<reference evidence="13" key="1">
    <citation type="submission" date="2025-08" db="UniProtKB">
        <authorList>
            <consortium name="RefSeq"/>
        </authorList>
    </citation>
    <scope>IDENTIFICATION</scope>
</reference>
<evidence type="ECO:0000313" key="12">
    <source>
        <dbReference type="Proteomes" id="UP000694850"/>
    </source>
</evidence>
<feature type="compositionally biased region" description="Basic residues" evidence="11">
    <location>
        <begin position="465"/>
        <end position="486"/>
    </location>
</feature>
<dbReference type="InterPro" id="IPR028364">
    <property type="entry name" value="Ribosomal_uL1/biogenesis"/>
</dbReference>